<evidence type="ECO:0000259" key="1">
    <source>
        <dbReference type="Pfam" id="PF02944"/>
    </source>
</evidence>
<sequence>MDTFDTEKFIQEIESHPLIWDSSSDEYSNKELKKQSWDDIVDTFGGKCLSATERRDVELTLQKKWKCIRNCFTRELRRQERLNAGVDPGPRKSEYTYFQHLQFLRKVVSLRESEVPDYIYYDPPEVNIVKNENSDNIVEDDDPLRLNFAHKRPKYDNSAEDEDKMFLLSMLSTLRTIPIKKKLSTKIKLLQVLDEATKDLDE</sequence>
<protein>
    <recommendedName>
        <fullName evidence="5">MADF domain-containing protein</fullName>
    </recommendedName>
</protein>
<organism evidence="3 4">
    <name type="scientific">Brenthis ino</name>
    <name type="common">lesser marbled fritillary</name>
    <dbReference type="NCBI Taxonomy" id="405034"/>
    <lineage>
        <taxon>Eukaryota</taxon>
        <taxon>Metazoa</taxon>
        <taxon>Ecdysozoa</taxon>
        <taxon>Arthropoda</taxon>
        <taxon>Hexapoda</taxon>
        <taxon>Insecta</taxon>
        <taxon>Pterygota</taxon>
        <taxon>Neoptera</taxon>
        <taxon>Endopterygota</taxon>
        <taxon>Lepidoptera</taxon>
        <taxon>Glossata</taxon>
        <taxon>Ditrysia</taxon>
        <taxon>Papilionoidea</taxon>
        <taxon>Nymphalidae</taxon>
        <taxon>Heliconiinae</taxon>
        <taxon>Argynnini</taxon>
        <taxon>Brenthis</taxon>
    </lineage>
</organism>
<dbReference type="GO" id="GO:0006357">
    <property type="term" value="P:regulation of transcription by RNA polymerase II"/>
    <property type="evidence" value="ECO:0007669"/>
    <property type="project" value="TreeGrafter"/>
</dbReference>
<keyword evidence="4" id="KW-1185">Reference proteome</keyword>
<dbReference type="EMBL" id="OV170224">
    <property type="protein sequence ID" value="CAH0723460.1"/>
    <property type="molecule type" value="Genomic_DNA"/>
</dbReference>
<gene>
    <name evidence="3" type="ORF">BINO364_LOCUS9288</name>
</gene>
<dbReference type="AlphaFoldDB" id="A0A8J9VNH9"/>
<feature type="domain" description="MADF" evidence="2">
    <location>
        <begin position="9"/>
        <end position="104"/>
    </location>
</feature>
<feature type="domain" description="BESS" evidence="1">
    <location>
        <begin position="161"/>
        <end position="195"/>
    </location>
</feature>
<dbReference type="InterPro" id="IPR039353">
    <property type="entry name" value="TF_Adf1"/>
</dbReference>
<reference evidence="3" key="1">
    <citation type="submission" date="2021-12" db="EMBL/GenBank/DDBJ databases">
        <authorList>
            <person name="Martin H S."/>
        </authorList>
    </citation>
    <scope>NUCLEOTIDE SEQUENCE</scope>
</reference>
<dbReference type="PANTHER" id="PTHR12243:SF67">
    <property type="entry name" value="COREPRESSOR OF PANGOLIN, ISOFORM A-RELATED"/>
    <property type="match status" value="1"/>
</dbReference>
<evidence type="ECO:0000313" key="3">
    <source>
        <dbReference type="EMBL" id="CAH0723460.1"/>
    </source>
</evidence>
<evidence type="ECO:0000313" key="4">
    <source>
        <dbReference type="Proteomes" id="UP000838878"/>
    </source>
</evidence>
<evidence type="ECO:0000259" key="2">
    <source>
        <dbReference type="Pfam" id="PF10545"/>
    </source>
</evidence>
<accession>A0A8J9VNH9</accession>
<dbReference type="Proteomes" id="UP000838878">
    <property type="component" value="Chromosome 4"/>
</dbReference>
<feature type="non-terminal residue" evidence="3">
    <location>
        <position position="202"/>
    </location>
</feature>
<dbReference type="SMART" id="SM00595">
    <property type="entry name" value="MADF"/>
    <property type="match status" value="1"/>
</dbReference>
<dbReference type="Pfam" id="PF02944">
    <property type="entry name" value="BESS"/>
    <property type="match status" value="1"/>
</dbReference>
<dbReference type="InterPro" id="IPR006578">
    <property type="entry name" value="MADF-dom"/>
</dbReference>
<dbReference type="InterPro" id="IPR004210">
    <property type="entry name" value="BESS_motif"/>
</dbReference>
<dbReference type="GO" id="GO:0003677">
    <property type="term" value="F:DNA binding"/>
    <property type="evidence" value="ECO:0007669"/>
    <property type="project" value="InterPro"/>
</dbReference>
<dbReference type="OrthoDB" id="6616165at2759"/>
<name>A0A8J9VNH9_9NEOP</name>
<proteinExistence type="predicted"/>
<dbReference type="Pfam" id="PF10545">
    <property type="entry name" value="MADF_DNA_bdg"/>
    <property type="match status" value="1"/>
</dbReference>
<dbReference type="GO" id="GO:0005634">
    <property type="term" value="C:nucleus"/>
    <property type="evidence" value="ECO:0007669"/>
    <property type="project" value="TreeGrafter"/>
</dbReference>
<dbReference type="PANTHER" id="PTHR12243">
    <property type="entry name" value="MADF DOMAIN TRANSCRIPTION FACTOR"/>
    <property type="match status" value="1"/>
</dbReference>
<evidence type="ECO:0008006" key="5">
    <source>
        <dbReference type="Google" id="ProtNLM"/>
    </source>
</evidence>
<dbReference type="GO" id="GO:0005667">
    <property type="term" value="C:transcription regulator complex"/>
    <property type="evidence" value="ECO:0007669"/>
    <property type="project" value="TreeGrafter"/>
</dbReference>